<dbReference type="InterPro" id="IPR041489">
    <property type="entry name" value="PDZ_6"/>
</dbReference>
<dbReference type="SUPFAM" id="SSF50156">
    <property type="entry name" value="PDZ domain-like"/>
    <property type="match status" value="1"/>
</dbReference>
<dbReference type="EMBL" id="CABFWF030000013">
    <property type="protein sequence ID" value="CAD7046419.1"/>
    <property type="molecule type" value="Genomic_DNA"/>
</dbReference>
<feature type="transmembrane region" description="Helical" evidence="11">
    <location>
        <begin position="293"/>
        <end position="312"/>
    </location>
</feature>
<comment type="cofactor">
    <cofactor evidence="1 11">
        <name>Zn(2+)</name>
        <dbReference type="ChEBI" id="CHEBI:29105"/>
    </cofactor>
</comment>
<dbReference type="CDD" id="cd23081">
    <property type="entry name" value="cpPDZ_EcRseP-like"/>
    <property type="match status" value="1"/>
</dbReference>
<evidence type="ECO:0000256" key="7">
    <source>
        <dbReference type="ARBA" id="ARBA00022833"/>
    </source>
</evidence>
<sequence length="375" mass="40536">MMAIIGLLTGYIIPFIIVLSVLVFVHEMGHYLVGRWCGIRVTAFSVGFGPELVGFTDSHGTRWKLSAIPLGGYVKFFGDEDAASVPDMANLDKFTPEERARTLAGAKLWKRAATVAAGPIANFLLAIAIFAALFVTYGKMVSDPVVAEVRPESAAASAGIEPGDLLVALDGEPIRTFDDVRRYVAVRPETTILMTVERGGREIQLPVTPKRTEITDQFGNKVELGQIGIVTNAERGNFRLETYSPVEAVVEGVRETGHIISGTFSYLGNIFTGRMSADQIGGPIRIAETTGQMATLGFAAVLNFAAVISVSLGLMNLFPIPVLDGGHLLMYALEAVRGRPLSPRVQDVVFRFGLAMILTLMVFATWNDTIGRWIG</sequence>
<keyword evidence="6 11" id="KW-0378">Hydrolase</keyword>
<evidence type="ECO:0000313" key="14">
    <source>
        <dbReference type="Proteomes" id="UP000606921"/>
    </source>
</evidence>
<evidence type="ECO:0000313" key="13">
    <source>
        <dbReference type="EMBL" id="CAD7046419.1"/>
    </source>
</evidence>
<evidence type="ECO:0000256" key="8">
    <source>
        <dbReference type="ARBA" id="ARBA00022989"/>
    </source>
</evidence>
<dbReference type="EC" id="3.4.24.-" evidence="11"/>
<organism evidence="13 14">
    <name type="scientific">Pseudorhizobium endolithicum</name>
    <dbReference type="NCBI Taxonomy" id="1191678"/>
    <lineage>
        <taxon>Bacteria</taxon>
        <taxon>Pseudomonadati</taxon>
        <taxon>Pseudomonadota</taxon>
        <taxon>Alphaproteobacteria</taxon>
        <taxon>Hyphomicrobiales</taxon>
        <taxon>Rhizobiaceae</taxon>
        <taxon>Rhizobium/Agrobacterium group</taxon>
        <taxon>Pseudorhizobium</taxon>
    </lineage>
</organism>
<evidence type="ECO:0000256" key="11">
    <source>
        <dbReference type="RuleBase" id="RU362031"/>
    </source>
</evidence>
<name>A0ABM8PSR7_9HYPH</name>
<dbReference type="GO" id="GO:0008237">
    <property type="term" value="F:metallopeptidase activity"/>
    <property type="evidence" value="ECO:0007669"/>
    <property type="project" value="UniProtKB-KW"/>
</dbReference>
<keyword evidence="11" id="KW-0479">Metal-binding</keyword>
<evidence type="ECO:0000256" key="3">
    <source>
        <dbReference type="ARBA" id="ARBA00007931"/>
    </source>
</evidence>
<comment type="similarity">
    <text evidence="3 11">Belongs to the peptidase M50B family.</text>
</comment>
<dbReference type="InterPro" id="IPR036034">
    <property type="entry name" value="PDZ_sf"/>
</dbReference>
<evidence type="ECO:0000256" key="5">
    <source>
        <dbReference type="ARBA" id="ARBA00022692"/>
    </source>
</evidence>
<dbReference type="InterPro" id="IPR001478">
    <property type="entry name" value="PDZ"/>
</dbReference>
<dbReference type="Pfam" id="PF02163">
    <property type="entry name" value="Peptidase_M50"/>
    <property type="match status" value="1"/>
</dbReference>
<comment type="subcellular location">
    <subcellularLocation>
        <location evidence="2">Membrane</location>
        <topology evidence="2">Multi-pass membrane protein</topology>
    </subcellularLocation>
</comment>
<evidence type="ECO:0000256" key="2">
    <source>
        <dbReference type="ARBA" id="ARBA00004141"/>
    </source>
</evidence>
<keyword evidence="9 11" id="KW-0482">Metalloprotease</keyword>
<dbReference type="InterPro" id="IPR008915">
    <property type="entry name" value="Peptidase_M50"/>
</dbReference>
<feature type="domain" description="PDZ" evidence="12">
    <location>
        <begin position="121"/>
        <end position="200"/>
    </location>
</feature>
<evidence type="ECO:0000256" key="1">
    <source>
        <dbReference type="ARBA" id="ARBA00001947"/>
    </source>
</evidence>
<keyword evidence="10 11" id="KW-0472">Membrane</keyword>
<evidence type="ECO:0000256" key="6">
    <source>
        <dbReference type="ARBA" id="ARBA00022801"/>
    </source>
</evidence>
<protein>
    <recommendedName>
        <fullName evidence="11">Zinc metalloprotease</fullName>
        <ecNumber evidence="11">3.4.24.-</ecNumber>
    </recommendedName>
</protein>
<dbReference type="Pfam" id="PF17820">
    <property type="entry name" value="PDZ_6"/>
    <property type="match status" value="1"/>
</dbReference>
<dbReference type="CDD" id="cd06163">
    <property type="entry name" value="S2P-M50_PDZ_RseP-like"/>
    <property type="match status" value="1"/>
</dbReference>
<dbReference type="NCBIfam" id="TIGR00054">
    <property type="entry name" value="RIP metalloprotease RseP"/>
    <property type="match status" value="1"/>
</dbReference>
<keyword evidence="7 11" id="KW-0862">Zinc</keyword>
<feature type="transmembrane region" description="Helical" evidence="11">
    <location>
        <begin position="348"/>
        <end position="366"/>
    </location>
</feature>
<dbReference type="InterPro" id="IPR004387">
    <property type="entry name" value="Pept_M50_Zn"/>
</dbReference>
<feature type="transmembrane region" description="Helical" evidence="11">
    <location>
        <begin position="7"/>
        <end position="26"/>
    </location>
</feature>
<keyword evidence="14" id="KW-1185">Reference proteome</keyword>
<dbReference type="Proteomes" id="UP000606921">
    <property type="component" value="Unassembled WGS sequence"/>
</dbReference>
<keyword evidence="4" id="KW-0645">Protease</keyword>
<dbReference type="PANTHER" id="PTHR42837">
    <property type="entry name" value="REGULATOR OF SIGMA-E PROTEASE RSEP"/>
    <property type="match status" value="1"/>
</dbReference>
<dbReference type="PANTHER" id="PTHR42837:SF2">
    <property type="entry name" value="MEMBRANE METALLOPROTEASE ARASP2, CHLOROPLASTIC-RELATED"/>
    <property type="match status" value="1"/>
</dbReference>
<proteinExistence type="inferred from homology"/>
<reference evidence="13 14" key="1">
    <citation type="submission" date="2020-11" db="EMBL/GenBank/DDBJ databases">
        <authorList>
            <person name="Lassalle F."/>
        </authorList>
    </citation>
    <scope>NUCLEOTIDE SEQUENCE [LARGE SCALE GENOMIC DNA]</scope>
    <source>
        <strain evidence="13 14">JC140</strain>
    </source>
</reference>
<evidence type="ECO:0000256" key="4">
    <source>
        <dbReference type="ARBA" id="ARBA00022670"/>
    </source>
</evidence>
<comment type="caution">
    <text evidence="13">The sequence shown here is derived from an EMBL/GenBank/DDBJ whole genome shotgun (WGS) entry which is preliminary data.</text>
</comment>
<dbReference type="SMART" id="SM00228">
    <property type="entry name" value="PDZ"/>
    <property type="match status" value="1"/>
</dbReference>
<feature type="transmembrane region" description="Helical" evidence="11">
    <location>
        <begin position="112"/>
        <end position="135"/>
    </location>
</feature>
<gene>
    <name evidence="13" type="ORF">REJC140_04088</name>
</gene>
<evidence type="ECO:0000259" key="12">
    <source>
        <dbReference type="SMART" id="SM00228"/>
    </source>
</evidence>
<dbReference type="Gene3D" id="2.30.42.10">
    <property type="match status" value="1"/>
</dbReference>
<keyword evidence="5 11" id="KW-0812">Transmembrane</keyword>
<keyword evidence="8 11" id="KW-1133">Transmembrane helix</keyword>
<evidence type="ECO:0000256" key="9">
    <source>
        <dbReference type="ARBA" id="ARBA00023049"/>
    </source>
</evidence>
<evidence type="ECO:0000256" key="10">
    <source>
        <dbReference type="ARBA" id="ARBA00023136"/>
    </source>
</evidence>
<accession>A0ABM8PSR7</accession>